<dbReference type="PANTHER" id="PTHR11709">
    <property type="entry name" value="MULTI-COPPER OXIDASE"/>
    <property type="match status" value="1"/>
</dbReference>
<dbReference type="Pfam" id="PF07732">
    <property type="entry name" value="Cu-oxidase_3"/>
    <property type="match status" value="1"/>
</dbReference>
<evidence type="ECO:0000313" key="7">
    <source>
        <dbReference type="Proteomes" id="UP001180020"/>
    </source>
</evidence>
<evidence type="ECO:0000259" key="3">
    <source>
        <dbReference type="Pfam" id="PF00394"/>
    </source>
</evidence>
<feature type="domain" description="Plastocyanin-like" evidence="5">
    <location>
        <begin position="34"/>
        <end position="148"/>
    </location>
</feature>
<feature type="domain" description="Plastocyanin-like" evidence="4">
    <location>
        <begin position="363"/>
        <end position="490"/>
    </location>
</feature>
<keyword evidence="7" id="KW-1185">Reference proteome</keyword>
<dbReference type="EMBL" id="JAUJYO010000013">
    <property type="protein sequence ID" value="KAK1301175.1"/>
    <property type="molecule type" value="Genomic_DNA"/>
</dbReference>
<gene>
    <name evidence="6" type="ORF">QJS10_CPB13g00192</name>
</gene>
<dbReference type="PANTHER" id="PTHR11709:SF115">
    <property type="entry name" value="OS07G0119400 PROTEIN"/>
    <property type="match status" value="1"/>
</dbReference>
<dbReference type="GO" id="GO:0005507">
    <property type="term" value="F:copper ion binding"/>
    <property type="evidence" value="ECO:0007669"/>
    <property type="project" value="InterPro"/>
</dbReference>
<evidence type="ECO:0000313" key="6">
    <source>
        <dbReference type="EMBL" id="KAK1301175.1"/>
    </source>
</evidence>
<feature type="region of interest" description="Disordered" evidence="2">
    <location>
        <begin position="346"/>
        <end position="373"/>
    </location>
</feature>
<dbReference type="AlphaFoldDB" id="A0AAV9DJI0"/>
<dbReference type="InterPro" id="IPR034273">
    <property type="entry name" value="CuRO_1_AAO-like"/>
</dbReference>
<reference evidence="6" key="1">
    <citation type="journal article" date="2023" name="Nat. Commun.">
        <title>Diploid and tetraploid genomes of Acorus and the evolution of monocots.</title>
        <authorList>
            <person name="Ma L."/>
            <person name="Liu K.W."/>
            <person name="Li Z."/>
            <person name="Hsiao Y.Y."/>
            <person name="Qi Y."/>
            <person name="Fu T."/>
            <person name="Tang G.D."/>
            <person name="Zhang D."/>
            <person name="Sun W.H."/>
            <person name="Liu D.K."/>
            <person name="Li Y."/>
            <person name="Chen G.Z."/>
            <person name="Liu X.D."/>
            <person name="Liao X.Y."/>
            <person name="Jiang Y.T."/>
            <person name="Yu X."/>
            <person name="Hao Y."/>
            <person name="Huang J."/>
            <person name="Zhao X.W."/>
            <person name="Ke S."/>
            <person name="Chen Y.Y."/>
            <person name="Wu W.L."/>
            <person name="Hsu J.L."/>
            <person name="Lin Y.F."/>
            <person name="Huang M.D."/>
            <person name="Li C.Y."/>
            <person name="Huang L."/>
            <person name="Wang Z.W."/>
            <person name="Zhao X."/>
            <person name="Zhong W.Y."/>
            <person name="Peng D.H."/>
            <person name="Ahmad S."/>
            <person name="Lan S."/>
            <person name="Zhang J.S."/>
            <person name="Tsai W.C."/>
            <person name="Van de Peer Y."/>
            <person name="Liu Z.J."/>
        </authorList>
    </citation>
    <scope>NUCLEOTIDE SEQUENCE</scope>
    <source>
        <strain evidence="6">CP</strain>
    </source>
</reference>
<dbReference type="CDD" id="cd13846">
    <property type="entry name" value="CuRO_1_AAO_like_1"/>
    <property type="match status" value="1"/>
</dbReference>
<name>A0AAV9DJI0_ACOCL</name>
<dbReference type="Pfam" id="PF07731">
    <property type="entry name" value="Cu-oxidase_2"/>
    <property type="match status" value="1"/>
</dbReference>
<feature type="compositionally biased region" description="Low complexity" evidence="2">
    <location>
        <begin position="353"/>
        <end position="364"/>
    </location>
</feature>
<dbReference type="InterPro" id="IPR008972">
    <property type="entry name" value="Cupredoxin"/>
</dbReference>
<evidence type="ECO:0000259" key="5">
    <source>
        <dbReference type="Pfam" id="PF07732"/>
    </source>
</evidence>
<comment type="caution">
    <text evidence="6">The sequence shown here is derived from an EMBL/GenBank/DDBJ whole genome shotgun (WGS) entry which is preliminary data.</text>
</comment>
<dbReference type="SUPFAM" id="SSF49503">
    <property type="entry name" value="Cupredoxins"/>
    <property type="match status" value="3"/>
</dbReference>
<evidence type="ECO:0000256" key="2">
    <source>
        <dbReference type="SAM" id="MobiDB-lite"/>
    </source>
</evidence>
<protein>
    <submittedName>
        <fullName evidence="6">Uncharacterized protein</fullName>
    </submittedName>
</protein>
<organism evidence="6 7">
    <name type="scientific">Acorus calamus</name>
    <name type="common">Sweet flag</name>
    <dbReference type="NCBI Taxonomy" id="4465"/>
    <lineage>
        <taxon>Eukaryota</taxon>
        <taxon>Viridiplantae</taxon>
        <taxon>Streptophyta</taxon>
        <taxon>Embryophyta</taxon>
        <taxon>Tracheophyta</taxon>
        <taxon>Spermatophyta</taxon>
        <taxon>Magnoliopsida</taxon>
        <taxon>Liliopsida</taxon>
        <taxon>Acoraceae</taxon>
        <taxon>Acorus</taxon>
    </lineage>
</organism>
<accession>A0AAV9DJI0</accession>
<dbReference type="InterPro" id="IPR011707">
    <property type="entry name" value="Cu-oxidase-like_N"/>
</dbReference>
<evidence type="ECO:0000259" key="4">
    <source>
        <dbReference type="Pfam" id="PF07731"/>
    </source>
</evidence>
<dbReference type="Gene3D" id="2.60.40.420">
    <property type="entry name" value="Cupredoxins - blue copper proteins"/>
    <property type="match status" value="3"/>
</dbReference>
<proteinExistence type="inferred from homology"/>
<feature type="domain" description="Plastocyanin-like" evidence="3">
    <location>
        <begin position="149"/>
        <end position="270"/>
    </location>
</feature>
<evidence type="ECO:0000256" key="1">
    <source>
        <dbReference type="ARBA" id="ARBA00010609"/>
    </source>
</evidence>
<dbReference type="InterPro" id="IPR001117">
    <property type="entry name" value="Cu-oxidase_2nd"/>
</dbReference>
<dbReference type="GO" id="GO:0016491">
    <property type="term" value="F:oxidoreductase activity"/>
    <property type="evidence" value="ECO:0007669"/>
    <property type="project" value="InterPro"/>
</dbReference>
<sequence>MKGNFNFNNTSIRSVLSCVDSGAEDPYKFFTWTITYGTISPIGVPQQGILINGQFPGPTVDVVTNDNILVNVINQIDEPILITWSGIEQRKNSWQDGVLGTNCPIPPNSNYTYKFQAKDQIGTYTYFLSTAMHRAAGGFGGLNIHQRSDLRQSLDDGKTLPSPNALLINGSPSLSSFSGLQGKTYMFKVSNVGFTSSISFTIQGHKMKLVEVEGAHTLQNNYDTLDIHVGQSLAVLVTFDQPPRDYYIVASTRFVKPVRTATAILRYTGSNTPVSGPLPPGPPYEMHGSMVQARTIRMNLTANAARPNPQGSFHYGNITTTATLVLANSPVVINGKRRYAINGASYMSPPTPLSSSPTTSTSPASSPPDTLPTQPVNNASAFVATSVVPVLLHDFYEIVFQNNEKTIQTWHLDGYHFWVVGYGSGQWTPGMRSRYNLLDAIPRRTVQVYRNSWSAILVSLDNKGMWNLRSDLWERQYLGQQFYLKIWNSEKSFQTEYDIPPNALLCGKAVGRQN</sequence>
<dbReference type="InterPro" id="IPR045087">
    <property type="entry name" value="Cu-oxidase_fam"/>
</dbReference>
<comment type="similarity">
    <text evidence="1">Belongs to the multicopper oxidase family.</text>
</comment>
<dbReference type="Pfam" id="PF00394">
    <property type="entry name" value="Cu-oxidase"/>
    <property type="match status" value="1"/>
</dbReference>
<reference evidence="6" key="2">
    <citation type="submission" date="2023-06" db="EMBL/GenBank/DDBJ databases">
        <authorList>
            <person name="Ma L."/>
            <person name="Liu K.-W."/>
            <person name="Li Z."/>
            <person name="Hsiao Y.-Y."/>
            <person name="Qi Y."/>
            <person name="Fu T."/>
            <person name="Tang G."/>
            <person name="Zhang D."/>
            <person name="Sun W.-H."/>
            <person name="Liu D.-K."/>
            <person name="Li Y."/>
            <person name="Chen G.-Z."/>
            <person name="Liu X.-D."/>
            <person name="Liao X.-Y."/>
            <person name="Jiang Y.-T."/>
            <person name="Yu X."/>
            <person name="Hao Y."/>
            <person name="Huang J."/>
            <person name="Zhao X.-W."/>
            <person name="Ke S."/>
            <person name="Chen Y.-Y."/>
            <person name="Wu W.-L."/>
            <person name="Hsu J.-L."/>
            <person name="Lin Y.-F."/>
            <person name="Huang M.-D."/>
            <person name="Li C.-Y."/>
            <person name="Huang L."/>
            <person name="Wang Z.-W."/>
            <person name="Zhao X."/>
            <person name="Zhong W.-Y."/>
            <person name="Peng D.-H."/>
            <person name="Ahmad S."/>
            <person name="Lan S."/>
            <person name="Zhang J.-S."/>
            <person name="Tsai W.-C."/>
            <person name="Van De Peer Y."/>
            <person name="Liu Z.-J."/>
        </authorList>
    </citation>
    <scope>NUCLEOTIDE SEQUENCE</scope>
    <source>
        <strain evidence="6">CP</strain>
        <tissue evidence="6">Leaves</tissue>
    </source>
</reference>
<dbReference type="InterPro" id="IPR011706">
    <property type="entry name" value="Cu-oxidase_C"/>
</dbReference>
<dbReference type="Proteomes" id="UP001180020">
    <property type="component" value="Unassembled WGS sequence"/>
</dbReference>